<dbReference type="InterPro" id="IPR036271">
    <property type="entry name" value="Tet_transcr_reg_TetR-rel_C_sf"/>
</dbReference>
<organism evidence="7 8">
    <name type="scientific">Kitasatospora atroaurantiaca</name>
    <dbReference type="NCBI Taxonomy" id="285545"/>
    <lineage>
        <taxon>Bacteria</taxon>
        <taxon>Bacillati</taxon>
        <taxon>Actinomycetota</taxon>
        <taxon>Actinomycetes</taxon>
        <taxon>Kitasatosporales</taxon>
        <taxon>Streptomycetaceae</taxon>
        <taxon>Kitasatospora</taxon>
    </lineage>
</organism>
<dbReference type="GO" id="GO:0003700">
    <property type="term" value="F:DNA-binding transcription factor activity"/>
    <property type="evidence" value="ECO:0007669"/>
    <property type="project" value="TreeGrafter"/>
</dbReference>
<keyword evidence="3" id="KW-0804">Transcription</keyword>
<dbReference type="SUPFAM" id="SSF46689">
    <property type="entry name" value="Homeodomain-like"/>
    <property type="match status" value="1"/>
</dbReference>
<accession>A0A561EJ47</accession>
<evidence type="ECO:0000256" key="2">
    <source>
        <dbReference type="ARBA" id="ARBA00023125"/>
    </source>
</evidence>
<evidence type="ECO:0000256" key="5">
    <source>
        <dbReference type="SAM" id="MobiDB-lite"/>
    </source>
</evidence>
<keyword evidence="1" id="KW-0805">Transcription regulation</keyword>
<dbReference type="RefSeq" id="WP_145787262.1">
    <property type="nucleotide sequence ID" value="NZ_BAAABR010000004.1"/>
</dbReference>
<reference evidence="7 8" key="1">
    <citation type="submission" date="2019-06" db="EMBL/GenBank/DDBJ databases">
        <title>Sequencing the genomes of 1000 actinobacteria strains.</title>
        <authorList>
            <person name="Klenk H.-P."/>
        </authorList>
    </citation>
    <scope>NUCLEOTIDE SEQUENCE [LARGE SCALE GENOMIC DNA]</scope>
    <source>
        <strain evidence="7 8">DSM 41649</strain>
    </source>
</reference>
<evidence type="ECO:0000313" key="8">
    <source>
        <dbReference type="Proteomes" id="UP000318416"/>
    </source>
</evidence>
<keyword evidence="8" id="KW-1185">Reference proteome</keyword>
<dbReference type="InterPro" id="IPR009057">
    <property type="entry name" value="Homeodomain-like_sf"/>
</dbReference>
<dbReference type="PRINTS" id="PR00455">
    <property type="entry name" value="HTHTETR"/>
</dbReference>
<dbReference type="AlphaFoldDB" id="A0A561EJ47"/>
<dbReference type="SUPFAM" id="SSF48498">
    <property type="entry name" value="Tetracyclin repressor-like, C-terminal domain"/>
    <property type="match status" value="1"/>
</dbReference>
<keyword evidence="2 4" id="KW-0238">DNA-binding</keyword>
<dbReference type="OrthoDB" id="9816320at2"/>
<evidence type="ECO:0000259" key="6">
    <source>
        <dbReference type="PROSITE" id="PS50977"/>
    </source>
</evidence>
<dbReference type="Gene3D" id="1.10.357.10">
    <property type="entry name" value="Tetracycline Repressor, domain 2"/>
    <property type="match status" value="1"/>
</dbReference>
<feature type="domain" description="HTH tetR-type" evidence="6">
    <location>
        <begin position="14"/>
        <end position="74"/>
    </location>
</feature>
<dbReference type="PROSITE" id="PS50977">
    <property type="entry name" value="HTH_TETR_2"/>
    <property type="match status" value="1"/>
</dbReference>
<name>A0A561EJ47_9ACTN</name>
<feature type="compositionally biased region" description="Basic residues" evidence="5">
    <location>
        <begin position="212"/>
        <end position="221"/>
    </location>
</feature>
<dbReference type="InterPro" id="IPR050109">
    <property type="entry name" value="HTH-type_TetR-like_transc_reg"/>
</dbReference>
<evidence type="ECO:0000256" key="1">
    <source>
        <dbReference type="ARBA" id="ARBA00023015"/>
    </source>
</evidence>
<dbReference type="GO" id="GO:0000976">
    <property type="term" value="F:transcription cis-regulatory region binding"/>
    <property type="evidence" value="ECO:0007669"/>
    <property type="project" value="TreeGrafter"/>
</dbReference>
<evidence type="ECO:0000256" key="4">
    <source>
        <dbReference type="PROSITE-ProRule" id="PRU00335"/>
    </source>
</evidence>
<feature type="region of interest" description="Disordered" evidence="5">
    <location>
        <begin position="191"/>
        <end position="221"/>
    </location>
</feature>
<dbReference type="Proteomes" id="UP000318416">
    <property type="component" value="Unassembled WGS sequence"/>
</dbReference>
<dbReference type="Pfam" id="PF00440">
    <property type="entry name" value="TetR_N"/>
    <property type="match status" value="1"/>
</dbReference>
<dbReference type="PANTHER" id="PTHR30055:SF234">
    <property type="entry name" value="HTH-TYPE TRANSCRIPTIONAL REGULATOR BETI"/>
    <property type="match status" value="1"/>
</dbReference>
<proteinExistence type="predicted"/>
<dbReference type="Pfam" id="PF21597">
    <property type="entry name" value="TetR_C_43"/>
    <property type="match status" value="1"/>
</dbReference>
<dbReference type="InterPro" id="IPR049445">
    <property type="entry name" value="TetR_SbtR-like_C"/>
</dbReference>
<dbReference type="InterPro" id="IPR001647">
    <property type="entry name" value="HTH_TetR"/>
</dbReference>
<evidence type="ECO:0000256" key="3">
    <source>
        <dbReference type="ARBA" id="ARBA00023163"/>
    </source>
</evidence>
<protein>
    <submittedName>
        <fullName evidence="7">TetR family transcriptional regulator</fullName>
    </submittedName>
</protein>
<gene>
    <name evidence="7" type="ORF">FB465_0567</name>
</gene>
<feature type="DNA-binding region" description="H-T-H motif" evidence="4">
    <location>
        <begin position="37"/>
        <end position="56"/>
    </location>
</feature>
<evidence type="ECO:0000313" key="7">
    <source>
        <dbReference type="EMBL" id="TWE15645.1"/>
    </source>
</evidence>
<sequence>MPKLWNDTIEAHRNTVREATLDATAALVAEHGLLSVTMSRIAQETGIGRATLYKYFPDVEAILIAWHERQVTSHLAQLTTARDQAGSAEERIQAVLEAYALIVHERHGHHGSNIAALLHQGEHVARAHQQLTGLVRDLLSEGAKAGVLRDDVMPDELANYCLHALSAAGSLPSKAAVRRLVTVTLAGLHPRAATTGPSRRDGDARVPEPPAHQRHHQHGAH</sequence>
<comment type="caution">
    <text evidence="7">The sequence shown here is derived from an EMBL/GenBank/DDBJ whole genome shotgun (WGS) entry which is preliminary data.</text>
</comment>
<dbReference type="PANTHER" id="PTHR30055">
    <property type="entry name" value="HTH-TYPE TRANSCRIPTIONAL REGULATOR RUTR"/>
    <property type="match status" value="1"/>
</dbReference>
<dbReference type="EMBL" id="VIVR01000001">
    <property type="protein sequence ID" value="TWE15645.1"/>
    <property type="molecule type" value="Genomic_DNA"/>
</dbReference>